<dbReference type="SMART" id="SM00471">
    <property type="entry name" value="HDc"/>
    <property type="match status" value="1"/>
</dbReference>
<evidence type="ECO:0000256" key="4">
    <source>
        <dbReference type="ARBA" id="ARBA00011738"/>
    </source>
</evidence>
<dbReference type="GO" id="GO:0003700">
    <property type="term" value="F:DNA-binding transcription factor activity"/>
    <property type="evidence" value="ECO:0007669"/>
    <property type="project" value="InterPro"/>
</dbReference>
<keyword evidence="10" id="KW-0804">Transcription</keyword>
<dbReference type="InterPro" id="IPR000524">
    <property type="entry name" value="Tscrpt_reg_HTH_GntR"/>
</dbReference>
<evidence type="ECO:0000256" key="9">
    <source>
        <dbReference type="ARBA" id="ARBA00023125"/>
    </source>
</evidence>
<dbReference type="PANTHER" id="PTHR11845:SF13">
    <property type="entry name" value="5'-DEOXYNUCLEOTIDASE HDDC2"/>
    <property type="match status" value="1"/>
</dbReference>
<dbReference type="Pfam" id="PF00392">
    <property type="entry name" value="GntR"/>
    <property type="match status" value="1"/>
</dbReference>
<dbReference type="SMART" id="SM00345">
    <property type="entry name" value="HTH_GNTR"/>
    <property type="match status" value="1"/>
</dbReference>
<dbReference type="Pfam" id="PF13023">
    <property type="entry name" value="HD_3"/>
    <property type="match status" value="1"/>
</dbReference>
<dbReference type="InterPro" id="IPR006674">
    <property type="entry name" value="HD_domain"/>
</dbReference>
<keyword evidence="9" id="KW-0238">DNA-binding</keyword>
<dbReference type="GO" id="GO:0002953">
    <property type="term" value="F:5'-deoxynucleotidase activity"/>
    <property type="evidence" value="ECO:0007669"/>
    <property type="project" value="UniProtKB-EC"/>
</dbReference>
<evidence type="ECO:0000256" key="10">
    <source>
        <dbReference type="ARBA" id="ARBA00023163"/>
    </source>
</evidence>
<keyword evidence="6" id="KW-0479">Metal-binding</keyword>
<evidence type="ECO:0000256" key="5">
    <source>
        <dbReference type="ARBA" id="ARBA00012964"/>
    </source>
</evidence>
<dbReference type="Gene3D" id="1.10.10.10">
    <property type="entry name" value="Winged helix-like DNA-binding domain superfamily/Winged helix DNA-binding domain"/>
    <property type="match status" value="1"/>
</dbReference>
<evidence type="ECO:0000313" key="13">
    <source>
        <dbReference type="Proteomes" id="UP000185511"/>
    </source>
</evidence>
<keyword evidence="7" id="KW-0378">Hydrolase</keyword>
<dbReference type="GO" id="GO:0005737">
    <property type="term" value="C:cytoplasm"/>
    <property type="evidence" value="ECO:0007669"/>
    <property type="project" value="TreeGrafter"/>
</dbReference>
<dbReference type="Gene3D" id="1.10.3210.10">
    <property type="entry name" value="Hypothetical protein af1432"/>
    <property type="match status" value="1"/>
</dbReference>
<reference evidence="13" key="1">
    <citation type="submission" date="2016-06" db="EMBL/GenBank/DDBJ databases">
        <title>Complete genome sequence of Actinoalloteichus fjordicus DSM 46855 (=ADI127-17), type strain of the new species Actinoalloteichus fjordicus.</title>
        <authorList>
            <person name="Ruckert C."/>
            <person name="Nouioui I."/>
            <person name="Willmese J."/>
            <person name="van Wezel G."/>
            <person name="Klenk H.-P."/>
            <person name="Kalinowski J."/>
            <person name="Zotchev S.B."/>
        </authorList>
    </citation>
    <scope>NUCLEOTIDE SEQUENCE [LARGE SCALE GENOMIC DNA]</scope>
    <source>
        <strain evidence="13">ADI127-7</strain>
    </source>
</reference>
<sequence>MQPLDPDDPRSPSVKIAAIIRAAILSGELEPEAQLPTGDELAKFFGVTGATVSSAIRTVRDEGFVQSRPGGGVYVTGQASLPVPEGQVHPLVGLGAFLHEAGHLKNLPRSGWQLLGIQQPESVAEHSFRVGIIGMALAAMEGADPGRTAALCLMHDVPETRIGDVPSVGRAYVTTAVPQAVTAHQTAALPAELATVFQGLTAEYEDTETLGVQGRPRCRQDRDLVAGEGVRDAGVRHRALAGHVDPGAAYRVRETACSGDHGIRCAWLVDELRVELSGTAGHHPRPAGAEAVITVRAACSAGPITPGRAPRRRP</sequence>
<dbReference type="InterPro" id="IPR036390">
    <property type="entry name" value="WH_DNA-bd_sf"/>
</dbReference>
<dbReference type="GO" id="GO:0046872">
    <property type="term" value="F:metal ion binding"/>
    <property type="evidence" value="ECO:0007669"/>
    <property type="project" value="UniProtKB-KW"/>
</dbReference>
<proteinExistence type="predicted"/>
<dbReference type="AlphaFoldDB" id="A0AAC9LA91"/>
<dbReference type="InterPro" id="IPR003607">
    <property type="entry name" value="HD/PDEase_dom"/>
</dbReference>
<name>A0AAC9LA91_9PSEU</name>
<organism evidence="12 13">
    <name type="scientific">Actinoalloteichus fjordicus</name>
    <dbReference type="NCBI Taxonomy" id="1612552"/>
    <lineage>
        <taxon>Bacteria</taxon>
        <taxon>Bacillati</taxon>
        <taxon>Actinomycetota</taxon>
        <taxon>Actinomycetes</taxon>
        <taxon>Pseudonocardiales</taxon>
        <taxon>Pseudonocardiaceae</taxon>
        <taxon>Actinoalloteichus</taxon>
    </lineage>
</organism>
<accession>A0AAC9LA91</accession>
<dbReference type="InterPro" id="IPR039356">
    <property type="entry name" value="YfbR/HDDC2"/>
</dbReference>
<dbReference type="KEGG" id="acad:UA74_05695"/>
<evidence type="ECO:0000259" key="11">
    <source>
        <dbReference type="PROSITE" id="PS50949"/>
    </source>
</evidence>
<evidence type="ECO:0000313" key="12">
    <source>
        <dbReference type="EMBL" id="APU13215.1"/>
    </source>
</evidence>
<comment type="cofactor">
    <cofactor evidence="3">
        <name>Co(2+)</name>
        <dbReference type="ChEBI" id="CHEBI:48828"/>
    </cofactor>
</comment>
<dbReference type="PROSITE" id="PS50949">
    <property type="entry name" value="HTH_GNTR"/>
    <property type="match status" value="1"/>
</dbReference>
<dbReference type="SUPFAM" id="SSF46785">
    <property type="entry name" value="Winged helix' DNA-binding domain"/>
    <property type="match status" value="1"/>
</dbReference>
<dbReference type="InterPro" id="IPR036388">
    <property type="entry name" value="WH-like_DNA-bd_sf"/>
</dbReference>
<evidence type="ECO:0000256" key="8">
    <source>
        <dbReference type="ARBA" id="ARBA00023015"/>
    </source>
</evidence>
<dbReference type="EMBL" id="CP016076">
    <property type="protein sequence ID" value="APU13215.1"/>
    <property type="molecule type" value="Genomic_DNA"/>
</dbReference>
<feature type="domain" description="HTH gntR-type" evidence="11">
    <location>
        <begin position="10"/>
        <end position="78"/>
    </location>
</feature>
<dbReference type="EC" id="3.1.3.89" evidence="5"/>
<protein>
    <recommendedName>
        <fullName evidence="5">5'-deoxynucleotidase</fullName>
        <ecNumber evidence="5">3.1.3.89</ecNumber>
    </recommendedName>
</protein>
<dbReference type="PANTHER" id="PTHR11845">
    <property type="entry name" value="5'-DEOXYNUCLEOTIDASE HDDC2"/>
    <property type="match status" value="1"/>
</dbReference>
<dbReference type="SUPFAM" id="SSF109604">
    <property type="entry name" value="HD-domain/PDEase-like"/>
    <property type="match status" value="1"/>
</dbReference>
<gene>
    <name evidence="12" type="ORF">UA74_05695</name>
</gene>
<comment type="cofactor">
    <cofactor evidence="2">
        <name>Mn(2+)</name>
        <dbReference type="ChEBI" id="CHEBI:29035"/>
    </cofactor>
</comment>
<evidence type="ECO:0000256" key="3">
    <source>
        <dbReference type="ARBA" id="ARBA00001941"/>
    </source>
</evidence>
<comment type="subunit">
    <text evidence="4">Homodimer.</text>
</comment>
<evidence type="ECO:0000256" key="1">
    <source>
        <dbReference type="ARBA" id="ARBA00001638"/>
    </source>
</evidence>
<keyword evidence="13" id="KW-1185">Reference proteome</keyword>
<keyword evidence="8" id="KW-0805">Transcription regulation</keyword>
<evidence type="ECO:0000256" key="7">
    <source>
        <dbReference type="ARBA" id="ARBA00022801"/>
    </source>
</evidence>
<dbReference type="GO" id="GO:0003677">
    <property type="term" value="F:DNA binding"/>
    <property type="evidence" value="ECO:0007669"/>
    <property type="project" value="UniProtKB-KW"/>
</dbReference>
<dbReference type="Proteomes" id="UP000185511">
    <property type="component" value="Chromosome"/>
</dbReference>
<evidence type="ECO:0000256" key="6">
    <source>
        <dbReference type="ARBA" id="ARBA00022723"/>
    </source>
</evidence>
<evidence type="ECO:0000256" key="2">
    <source>
        <dbReference type="ARBA" id="ARBA00001936"/>
    </source>
</evidence>
<comment type="catalytic activity">
    <reaction evidence="1">
        <text>a 2'-deoxyribonucleoside 5'-phosphate + H2O = a 2'-deoxyribonucleoside + phosphate</text>
        <dbReference type="Rhea" id="RHEA:36167"/>
        <dbReference type="ChEBI" id="CHEBI:15377"/>
        <dbReference type="ChEBI" id="CHEBI:18274"/>
        <dbReference type="ChEBI" id="CHEBI:43474"/>
        <dbReference type="ChEBI" id="CHEBI:65317"/>
        <dbReference type="EC" id="3.1.3.89"/>
    </reaction>
</comment>